<evidence type="ECO:0000313" key="2">
    <source>
        <dbReference type="EMBL" id="TFK95889.1"/>
    </source>
</evidence>
<evidence type="ECO:0000256" key="1">
    <source>
        <dbReference type="SAM" id="MobiDB-lite"/>
    </source>
</evidence>
<keyword evidence="3" id="KW-1185">Reference proteome</keyword>
<feature type="region of interest" description="Disordered" evidence="1">
    <location>
        <begin position="1"/>
        <end position="109"/>
    </location>
</feature>
<organism evidence="2 3">
    <name type="scientific">Pterulicium gracile</name>
    <dbReference type="NCBI Taxonomy" id="1884261"/>
    <lineage>
        <taxon>Eukaryota</taxon>
        <taxon>Fungi</taxon>
        <taxon>Dikarya</taxon>
        <taxon>Basidiomycota</taxon>
        <taxon>Agaricomycotina</taxon>
        <taxon>Agaricomycetes</taxon>
        <taxon>Agaricomycetidae</taxon>
        <taxon>Agaricales</taxon>
        <taxon>Pleurotineae</taxon>
        <taxon>Pterulaceae</taxon>
        <taxon>Pterulicium</taxon>
    </lineage>
</organism>
<sequence length="109" mass="11515">MTGKQELPLPETTSQDNVQHGPAVSMLTSTPDVTHAADEESPANSASATALNNTASEISEQPTNTGSTNEQPEDEQLIADTDSQDNILQQARDFVAPKSPQAPDASRQV</sequence>
<dbReference type="Proteomes" id="UP000305067">
    <property type="component" value="Unassembled WGS sequence"/>
</dbReference>
<dbReference type="AlphaFoldDB" id="A0A5C3Q4C1"/>
<proteinExistence type="predicted"/>
<protein>
    <submittedName>
        <fullName evidence="2">Uncharacterized protein</fullName>
    </submittedName>
</protein>
<reference evidence="2 3" key="1">
    <citation type="journal article" date="2019" name="Nat. Ecol. Evol.">
        <title>Megaphylogeny resolves global patterns of mushroom evolution.</title>
        <authorList>
            <person name="Varga T."/>
            <person name="Krizsan K."/>
            <person name="Foldi C."/>
            <person name="Dima B."/>
            <person name="Sanchez-Garcia M."/>
            <person name="Sanchez-Ramirez S."/>
            <person name="Szollosi G.J."/>
            <person name="Szarkandi J.G."/>
            <person name="Papp V."/>
            <person name="Albert L."/>
            <person name="Andreopoulos W."/>
            <person name="Angelini C."/>
            <person name="Antonin V."/>
            <person name="Barry K.W."/>
            <person name="Bougher N.L."/>
            <person name="Buchanan P."/>
            <person name="Buyck B."/>
            <person name="Bense V."/>
            <person name="Catcheside P."/>
            <person name="Chovatia M."/>
            <person name="Cooper J."/>
            <person name="Damon W."/>
            <person name="Desjardin D."/>
            <person name="Finy P."/>
            <person name="Geml J."/>
            <person name="Haridas S."/>
            <person name="Hughes K."/>
            <person name="Justo A."/>
            <person name="Karasinski D."/>
            <person name="Kautmanova I."/>
            <person name="Kiss B."/>
            <person name="Kocsube S."/>
            <person name="Kotiranta H."/>
            <person name="LaButti K.M."/>
            <person name="Lechner B.E."/>
            <person name="Liimatainen K."/>
            <person name="Lipzen A."/>
            <person name="Lukacs Z."/>
            <person name="Mihaltcheva S."/>
            <person name="Morgado L.N."/>
            <person name="Niskanen T."/>
            <person name="Noordeloos M.E."/>
            <person name="Ohm R.A."/>
            <person name="Ortiz-Santana B."/>
            <person name="Ovrebo C."/>
            <person name="Racz N."/>
            <person name="Riley R."/>
            <person name="Savchenko A."/>
            <person name="Shiryaev A."/>
            <person name="Soop K."/>
            <person name="Spirin V."/>
            <person name="Szebenyi C."/>
            <person name="Tomsovsky M."/>
            <person name="Tulloss R.E."/>
            <person name="Uehling J."/>
            <person name="Grigoriev I.V."/>
            <person name="Vagvolgyi C."/>
            <person name="Papp T."/>
            <person name="Martin F.M."/>
            <person name="Miettinen O."/>
            <person name="Hibbett D.S."/>
            <person name="Nagy L.G."/>
        </authorList>
    </citation>
    <scope>NUCLEOTIDE SEQUENCE [LARGE SCALE GENOMIC DNA]</scope>
    <source>
        <strain evidence="2 3">CBS 309.79</strain>
    </source>
</reference>
<gene>
    <name evidence="2" type="ORF">BDV98DRAFT_608624</name>
</gene>
<evidence type="ECO:0000313" key="3">
    <source>
        <dbReference type="Proteomes" id="UP000305067"/>
    </source>
</evidence>
<feature type="compositionally biased region" description="Low complexity" evidence="1">
    <location>
        <begin position="43"/>
        <end position="56"/>
    </location>
</feature>
<dbReference type="EMBL" id="ML178871">
    <property type="protein sequence ID" value="TFK95889.1"/>
    <property type="molecule type" value="Genomic_DNA"/>
</dbReference>
<feature type="compositionally biased region" description="Polar residues" evidence="1">
    <location>
        <begin position="57"/>
        <end position="70"/>
    </location>
</feature>
<accession>A0A5C3Q4C1</accession>
<name>A0A5C3Q4C1_9AGAR</name>